<protein>
    <submittedName>
        <fullName evidence="3">Uncharacterized protein</fullName>
    </submittedName>
</protein>
<feature type="signal peptide" evidence="2">
    <location>
        <begin position="1"/>
        <end position="20"/>
    </location>
</feature>
<comment type="caution">
    <text evidence="3">The sequence shown here is derived from an EMBL/GenBank/DDBJ whole genome shotgun (WGS) entry which is preliminary data.</text>
</comment>
<evidence type="ECO:0000256" key="2">
    <source>
        <dbReference type="SAM" id="SignalP"/>
    </source>
</evidence>
<evidence type="ECO:0000313" key="4">
    <source>
        <dbReference type="Proteomes" id="UP000765509"/>
    </source>
</evidence>
<reference evidence="3" key="1">
    <citation type="submission" date="2021-03" db="EMBL/GenBank/DDBJ databases">
        <title>Draft genome sequence of rust myrtle Austropuccinia psidii MF-1, a brazilian biotype.</title>
        <authorList>
            <person name="Quecine M.C."/>
            <person name="Pachon D.M.R."/>
            <person name="Bonatelli M.L."/>
            <person name="Correr F.H."/>
            <person name="Franceschini L.M."/>
            <person name="Leite T.F."/>
            <person name="Margarido G.R.A."/>
            <person name="Almeida C.A."/>
            <person name="Ferrarezi J.A."/>
            <person name="Labate C.A."/>
        </authorList>
    </citation>
    <scope>NUCLEOTIDE SEQUENCE</scope>
    <source>
        <strain evidence="3">MF-1</strain>
    </source>
</reference>
<dbReference type="AlphaFoldDB" id="A0A9Q3CV94"/>
<evidence type="ECO:0000313" key="3">
    <source>
        <dbReference type="EMBL" id="MBW0491926.1"/>
    </source>
</evidence>
<keyword evidence="2" id="KW-0732">Signal</keyword>
<proteinExistence type="predicted"/>
<gene>
    <name evidence="3" type="ORF">O181_031641</name>
</gene>
<dbReference type="EMBL" id="AVOT02011333">
    <property type="protein sequence ID" value="MBW0491926.1"/>
    <property type="molecule type" value="Genomic_DNA"/>
</dbReference>
<organism evidence="3 4">
    <name type="scientific">Austropuccinia psidii MF-1</name>
    <dbReference type="NCBI Taxonomy" id="1389203"/>
    <lineage>
        <taxon>Eukaryota</taxon>
        <taxon>Fungi</taxon>
        <taxon>Dikarya</taxon>
        <taxon>Basidiomycota</taxon>
        <taxon>Pucciniomycotina</taxon>
        <taxon>Pucciniomycetes</taxon>
        <taxon>Pucciniales</taxon>
        <taxon>Sphaerophragmiaceae</taxon>
        <taxon>Austropuccinia</taxon>
    </lineage>
</organism>
<accession>A0A9Q3CV94</accession>
<feature type="chain" id="PRO_5040184671" evidence="2">
    <location>
        <begin position="21"/>
        <end position="172"/>
    </location>
</feature>
<name>A0A9Q3CV94_9BASI</name>
<feature type="region of interest" description="Disordered" evidence="1">
    <location>
        <begin position="131"/>
        <end position="156"/>
    </location>
</feature>
<evidence type="ECO:0000256" key="1">
    <source>
        <dbReference type="SAM" id="MobiDB-lite"/>
    </source>
</evidence>
<keyword evidence="4" id="KW-1185">Reference proteome</keyword>
<feature type="compositionally biased region" description="Polar residues" evidence="1">
    <location>
        <begin position="131"/>
        <end position="143"/>
    </location>
</feature>
<dbReference type="Proteomes" id="UP000765509">
    <property type="component" value="Unassembled WGS sequence"/>
</dbReference>
<sequence>MTNTIIVVLSTLLLISAILANPIHNRRSGSWPEVPCTATLKKANGKNAVTKPWYMPWKDERKTWQCSWPSGATGRSKGHLFVEDGNDCKIWLEVILDTCSFDYSKYNVSHRGSQKHHFTLDAAHKTVSSSQDIFTESSTTNSPPGSPITDEPPNSPVVWYGCDAGMKIHLDF</sequence>
<dbReference type="OrthoDB" id="2497131at2759"/>